<dbReference type="Pfam" id="PF25556">
    <property type="entry name" value="SET_TTL"/>
    <property type="match status" value="1"/>
</dbReference>
<dbReference type="EMBL" id="AAZO01005497">
    <property type="status" value="NOT_ANNOTATED_CDS"/>
    <property type="molecule type" value="Genomic_DNA"/>
</dbReference>
<evidence type="ECO:0000259" key="1">
    <source>
        <dbReference type="Pfam" id="PF25556"/>
    </source>
</evidence>
<dbReference type="GeneID" id="8230322"/>
<dbReference type="EnsemblMetazoa" id="PHUM451210-RA">
    <property type="protein sequence ID" value="PHUM451210-PA"/>
    <property type="gene ID" value="PHUM451210"/>
</dbReference>
<name>E0VUJ5_PEDHC</name>
<dbReference type="EMBL" id="DS235786">
    <property type="protein sequence ID" value="EEB17051.1"/>
    <property type="molecule type" value="Genomic_DNA"/>
</dbReference>
<dbReference type="PANTHER" id="PTHR46088:SF1">
    <property type="entry name" value="TUBULIN--TYROSINE LIGASE-LIKE PROTEIN 12"/>
    <property type="match status" value="1"/>
</dbReference>
<evidence type="ECO:0000313" key="4">
    <source>
        <dbReference type="Proteomes" id="UP000009046"/>
    </source>
</evidence>
<feature type="domain" description="Tubulin--tyrosine ligase-like protein 12 SET-like" evidence="1">
    <location>
        <begin position="62"/>
        <end position="229"/>
    </location>
</feature>
<protein>
    <recommendedName>
        <fullName evidence="1">Tubulin--tyrosine ligase-like protein 12 SET-like domain-containing protein</fullName>
    </recommendedName>
</protein>
<proteinExistence type="predicted"/>
<dbReference type="PANTHER" id="PTHR46088">
    <property type="entry name" value="TUBULIN--TYROSINE LIGASE-LIKE PROTEIN 12"/>
    <property type="match status" value="1"/>
</dbReference>
<evidence type="ECO:0000313" key="3">
    <source>
        <dbReference type="EnsemblMetazoa" id="PHUM451210-PA"/>
    </source>
</evidence>
<dbReference type="InterPro" id="IPR027749">
    <property type="entry name" value="TTLL12"/>
</dbReference>
<reference evidence="2" key="1">
    <citation type="submission" date="2007-04" db="EMBL/GenBank/DDBJ databases">
        <title>Annotation of Pediculus humanus corporis strain USDA.</title>
        <authorList>
            <person name="Kirkness E."/>
            <person name="Hannick L."/>
            <person name="Hass B."/>
            <person name="Bruggner R."/>
            <person name="Lawson D."/>
            <person name="Bidwell S."/>
            <person name="Joardar V."/>
            <person name="Caler E."/>
            <person name="Walenz B."/>
            <person name="Inman J."/>
            <person name="Schobel S."/>
            <person name="Galinsky K."/>
            <person name="Amedeo P."/>
            <person name="Strausberg R."/>
        </authorList>
    </citation>
    <scope>NUCLEOTIDE SEQUENCE</scope>
    <source>
        <strain evidence="2">USDA</strain>
    </source>
</reference>
<dbReference type="Gene3D" id="3.30.470.20">
    <property type="entry name" value="ATP-grasp fold, B domain"/>
    <property type="match status" value="1"/>
</dbReference>
<sequence length="609" mass="71480">MEFKDGIIKYNMFESLHRFQLESSGVPKRFWFTLYKKIENNIFDAGNVLSVFRIEYDEKKPEDPVYTVLVVNPNGLNHEDPSQIYLIDHAWTYECSKAVDNLRNIPGLVERMCNLMGIPISDDISKNVDNVYREMWKYNQTYSPSFGDVEDRIPLWYIMDELGSAIEHSHEPNFRTVPFFYINGQITYSLLFPIKDVCLNEKVTRDYLEGPFSNNQNLRKALSIPWLPSSFLDVDFEMTEPDKNYFESKNSKEILPIIESPLTLDTTKVLKVYSEYSYINQYLRSSDFEIVNTPSEADVLWLLTHIKDYKSYSENEPNKLLNQFPYESLITMKNLLSVICRRKQVQGLDKFSDNPPWYPVSYDLDGEINKFVSYYQNQEKNGNNNLWICKPWNLARGLDITITDNLNCILRLPSTGPKLAQKYLHDPVLFNRGDVGLVKFDIRYVILLQSVKPLKLYAFANKQYDLTDLWDREKHFTVMNYNDETPLFKMLCDEFIIKFNEQNPCHEWKHVEGDIFKAIKELFEGATSKPPPLGIGHNVQSRALYAIDLMLSYDSKCSDDGKKLIQPKILEVNWQPDCERACRYYPTFYDDVFLLLFKNKLNENVFQKL</sequence>
<gene>
    <name evidence="3" type="primary">8230322</name>
    <name evidence="2" type="ORF">Phum_PHUM451210</name>
</gene>
<dbReference type="Proteomes" id="UP000009046">
    <property type="component" value="Unassembled WGS sequence"/>
</dbReference>
<dbReference type="eggNOG" id="KOG2155">
    <property type="taxonomic scope" value="Eukaryota"/>
</dbReference>
<dbReference type="CTD" id="8230322"/>
<dbReference type="VEuPathDB" id="VectorBase:PHUM451210"/>
<dbReference type="InParanoid" id="E0VUJ5"/>
<dbReference type="InterPro" id="IPR057954">
    <property type="entry name" value="SET_TTL12"/>
</dbReference>
<dbReference type="OrthoDB" id="60477at2759"/>
<dbReference type="KEGG" id="phu:Phum_PHUM451210"/>
<dbReference type="RefSeq" id="XP_002429789.1">
    <property type="nucleotide sequence ID" value="XM_002429744.1"/>
</dbReference>
<reference evidence="3" key="3">
    <citation type="submission" date="2020-05" db="UniProtKB">
        <authorList>
            <consortium name="EnsemblMetazoa"/>
        </authorList>
    </citation>
    <scope>IDENTIFICATION</scope>
    <source>
        <strain evidence="3">USDA</strain>
    </source>
</reference>
<organism>
    <name type="scientific">Pediculus humanus subsp. corporis</name>
    <name type="common">Body louse</name>
    <dbReference type="NCBI Taxonomy" id="121224"/>
    <lineage>
        <taxon>Eukaryota</taxon>
        <taxon>Metazoa</taxon>
        <taxon>Ecdysozoa</taxon>
        <taxon>Arthropoda</taxon>
        <taxon>Hexapoda</taxon>
        <taxon>Insecta</taxon>
        <taxon>Pterygota</taxon>
        <taxon>Neoptera</taxon>
        <taxon>Paraneoptera</taxon>
        <taxon>Psocodea</taxon>
        <taxon>Troctomorpha</taxon>
        <taxon>Phthiraptera</taxon>
        <taxon>Anoplura</taxon>
        <taxon>Pediculidae</taxon>
        <taxon>Pediculus</taxon>
    </lineage>
</organism>
<dbReference type="OMA" id="WTPDCKR"/>
<dbReference type="FunCoup" id="E0VUJ5">
    <property type="interactions" value="1607"/>
</dbReference>
<dbReference type="InterPro" id="IPR004344">
    <property type="entry name" value="TTL/TTLL_fam"/>
</dbReference>
<dbReference type="HOGENOM" id="CLU_018324_0_0_1"/>
<dbReference type="PROSITE" id="PS51221">
    <property type="entry name" value="TTL"/>
    <property type="match status" value="1"/>
</dbReference>
<accession>E0VUJ5</accession>
<keyword evidence="4" id="KW-1185">Reference proteome</keyword>
<dbReference type="Pfam" id="PF03133">
    <property type="entry name" value="TTL"/>
    <property type="match status" value="1"/>
</dbReference>
<dbReference type="STRING" id="121224.E0VUJ5"/>
<reference evidence="2" key="2">
    <citation type="submission" date="2007-04" db="EMBL/GenBank/DDBJ databases">
        <title>The genome of the human body louse.</title>
        <authorList>
            <consortium name="The Human Body Louse Genome Consortium"/>
            <person name="Kirkness E."/>
            <person name="Walenz B."/>
            <person name="Hass B."/>
            <person name="Bruggner R."/>
            <person name="Strausberg R."/>
        </authorList>
    </citation>
    <scope>NUCLEOTIDE SEQUENCE</scope>
    <source>
        <strain evidence="2">USDA</strain>
    </source>
</reference>
<dbReference type="GO" id="GO:0005737">
    <property type="term" value="C:cytoplasm"/>
    <property type="evidence" value="ECO:0007669"/>
    <property type="project" value="TreeGrafter"/>
</dbReference>
<evidence type="ECO:0000313" key="2">
    <source>
        <dbReference type="EMBL" id="EEB17051.1"/>
    </source>
</evidence>
<dbReference type="AlphaFoldDB" id="E0VUJ5"/>